<evidence type="ECO:0000313" key="14">
    <source>
        <dbReference type="Proteomes" id="UP000094844"/>
    </source>
</evidence>
<comment type="similarity">
    <text evidence="2">Belongs to the fimbrial export usher family.</text>
</comment>
<dbReference type="PANTHER" id="PTHR30451">
    <property type="entry name" value="OUTER MEMBRANE USHER PROTEIN"/>
    <property type="match status" value="1"/>
</dbReference>
<dbReference type="EMBL" id="FMIQ01000069">
    <property type="protein sequence ID" value="SCM54258.1"/>
    <property type="molecule type" value="Genomic_DNA"/>
</dbReference>
<dbReference type="SUPFAM" id="SSF141729">
    <property type="entry name" value="FimD N-terminal domain-like"/>
    <property type="match status" value="1"/>
</dbReference>
<accession>A0A1C6Z5B6</accession>
<keyword evidence="3" id="KW-0813">Transport</keyword>
<dbReference type="OrthoDB" id="6465993at2"/>
<evidence type="ECO:0000256" key="2">
    <source>
        <dbReference type="ARBA" id="ARBA00008064"/>
    </source>
</evidence>
<comment type="subcellular location">
    <subcellularLocation>
        <location evidence="1">Cell outer membrane</location>
        <topology evidence="1">Multi-pass membrane protein</topology>
    </subcellularLocation>
</comment>
<organism evidence="13 14">
    <name type="scientific">Hafnia alvei</name>
    <dbReference type="NCBI Taxonomy" id="569"/>
    <lineage>
        <taxon>Bacteria</taxon>
        <taxon>Pseudomonadati</taxon>
        <taxon>Pseudomonadota</taxon>
        <taxon>Gammaproteobacteria</taxon>
        <taxon>Enterobacterales</taxon>
        <taxon>Hafniaceae</taxon>
        <taxon>Hafnia</taxon>
    </lineage>
</organism>
<dbReference type="Pfam" id="PF13954">
    <property type="entry name" value="PapC_N"/>
    <property type="match status" value="1"/>
</dbReference>
<keyword evidence="8" id="KW-0998">Cell outer membrane</keyword>
<keyword evidence="6 10" id="KW-0732">Signal</keyword>
<dbReference type="Gene3D" id="2.60.40.2070">
    <property type="match status" value="1"/>
</dbReference>
<dbReference type="Pfam" id="PF13953">
    <property type="entry name" value="PapC_C"/>
    <property type="match status" value="1"/>
</dbReference>
<proteinExistence type="inferred from homology"/>
<dbReference type="GO" id="GO:0009279">
    <property type="term" value="C:cell outer membrane"/>
    <property type="evidence" value="ECO:0007669"/>
    <property type="project" value="UniProtKB-SubCell"/>
</dbReference>
<dbReference type="InterPro" id="IPR042186">
    <property type="entry name" value="FimD_plug_dom"/>
</dbReference>
<dbReference type="InterPro" id="IPR037224">
    <property type="entry name" value="PapC_N_sf"/>
</dbReference>
<keyword evidence="7" id="KW-0472">Membrane</keyword>
<evidence type="ECO:0000313" key="13">
    <source>
        <dbReference type="EMBL" id="SCM54258.1"/>
    </source>
</evidence>
<feature type="signal peptide" evidence="10">
    <location>
        <begin position="1"/>
        <end position="31"/>
    </location>
</feature>
<dbReference type="AlphaFoldDB" id="A0A1C6Z5B6"/>
<keyword evidence="4" id="KW-1134">Transmembrane beta strand</keyword>
<feature type="domain" description="PapC N-terminal" evidence="12">
    <location>
        <begin position="38"/>
        <end position="167"/>
    </location>
</feature>
<dbReference type="Gene3D" id="3.10.20.410">
    <property type="match status" value="1"/>
</dbReference>
<evidence type="ECO:0000256" key="9">
    <source>
        <dbReference type="SAM" id="MobiDB-lite"/>
    </source>
</evidence>
<dbReference type="InterPro" id="IPR025949">
    <property type="entry name" value="PapC-like_C"/>
</dbReference>
<evidence type="ECO:0000259" key="11">
    <source>
        <dbReference type="Pfam" id="PF13953"/>
    </source>
</evidence>
<dbReference type="InterPro" id="IPR025885">
    <property type="entry name" value="PapC_N"/>
</dbReference>
<evidence type="ECO:0000256" key="7">
    <source>
        <dbReference type="ARBA" id="ARBA00023136"/>
    </source>
</evidence>
<reference evidence="13 14" key="1">
    <citation type="submission" date="2016-09" db="EMBL/GenBank/DDBJ databases">
        <authorList>
            <person name="Capua I."/>
            <person name="De Benedictis P."/>
            <person name="Joannis T."/>
            <person name="Lombin L.H."/>
            <person name="Cattoli G."/>
        </authorList>
    </citation>
    <scope>NUCLEOTIDE SEQUENCE [LARGE SCALE GENOMIC DNA]</scope>
    <source>
        <strain evidence="13 14">GB001</strain>
    </source>
</reference>
<dbReference type="RefSeq" id="WP_072309968.1">
    <property type="nucleotide sequence ID" value="NZ_FMIQ01000069.1"/>
</dbReference>
<dbReference type="InterPro" id="IPR000015">
    <property type="entry name" value="Fimb_usher"/>
</dbReference>
<feature type="domain" description="PapC-like C-terminal" evidence="11">
    <location>
        <begin position="748"/>
        <end position="811"/>
    </location>
</feature>
<evidence type="ECO:0000256" key="6">
    <source>
        <dbReference type="ARBA" id="ARBA00022729"/>
    </source>
</evidence>
<evidence type="ECO:0000256" key="4">
    <source>
        <dbReference type="ARBA" id="ARBA00022452"/>
    </source>
</evidence>
<evidence type="ECO:0000256" key="5">
    <source>
        <dbReference type="ARBA" id="ARBA00022692"/>
    </source>
</evidence>
<dbReference type="Gene3D" id="2.60.40.3110">
    <property type="match status" value="1"/>
</dbReference>
<dbReference type="InterPro" id="IPR043142">
    <property type="entry name" value="PapC-like_C_sf"/>
</dbReference>
<sequence length="828" mass="89983">MTACTFFYIKKYIDKIVFLLPFSLISFSLYAANDTVDFDLSTLEARGLSTTLNDYFRAGKKFSPGITKITPVINGVEKRPLSVNFDDRGELCLHNEDLITLGIKLIKSEPDQCIELKSYYAQMELKLDPGQSKVEFILPSDAIEDSNNLDISQYTAGGIGGVLNYDVLMMKNNSKKSDSDTYSGNDKSSSNSNNINTFQSNTEEGFNINDWIIRSRQSYSSSGDTRSFDQLYTYAQRTLPNYKTVMQTGKISVANSLFAMPQVFGIQFSPESALMSSKQSGATVSGIAQTQARIEVRQSGVLIYSTQVPAGAFTLNRLPTINNTADLNVNVVEQDGATRSFIVPASSFTHGYSQQETSYSFAIGKIDQSTNDNIGSNDLTTFNVSTPWGTRSMVSSGALVAQKYQSIAAQLSTGLASGLSLSGRSILSSDARSQTKGMQNNLSVSMPLADSLNVNGSVTMQDIGYRDLTDGGPRADEDDADYINTRYKSQYSLGVGYSFEDLGAFNLSWSRVSMFSSEEVTSRMTAGWSKTFSNGMSVSMNAERDSGNDGNSMFYMNMSIPFGSVRVGTSMSRVGNNSTRGVTLDQTINDRLSYSLAANKSSDSDSDSDVGAFSANVRALPNYSQLSLGYSRYGSENSTYTVGASGGIVATKQGVFFSPYPLQDTYAVVQIPGISGGEIQTPQGPVWSNSQGYAVSSGMSAYGESRLVLNTKSLPKNVDVNNGIQVAHVARGSVTNYTFGTIVSRRALIRIHLADGKLAERGALIYDAHDNYITTVASDGTVFLIDSQLEQKLVLQTASGERCQVHFKLNEEPEADKLYESYDAQCEI</sequence>
<dbReference type="GO" id="GO:0015473">
    <property type="term" value="F:fimbrial usher porin activity"/>
    <property type="evidence" value="ECO:0007669"/>
    <property type="project" value="InterPro"/>
</dbReference>
<evidence type="ECO:0000256" key="1">
    <source>
        <dbReference type="ARBA" id="ARBA00004571"/>
    </source>
</evidence>
<gene>
    <name evidence="13" type="ORF">BN1044_03760</name>
</gene>
<evidence type="ECO:0000259" key="12">
    <source>
        <dbReference type="Pfam" id="PF13954"/>
    </source>
</evidence>
<dbReference type="Pfam" id="PF00577">
    <property type="entry name" value="Usher"/>
    <property type="match status" value="1"/>
</dbReference>
<dbReference type="Gene3D" id="2.60.40.2610">
    <property type="entry name" value="Outer membrane usher protein FimD, plug domain"/>
    <property type="match status" value="1"/>
</dbReference>
<feature type="compositionally biased region" description="Low complexity" evidence="9">
    <location>
        <begin position="183"/>
        <end position="199"/>
    </location>
</feature>
<evidence type="ECO:0000256" key="3">
    <source>
        <dbReference type="ARBA" id="ARBA00022448"/>
    </source>
</evidence>
<feature type="chain" id="PRO_5008751881" evidence="10">
    <location>
        <begin position="32"/>
        <end position="828"/>
    </location>
</feature>
<dbReference type="GO" id="GO:0009297">
    <property type="term" value="P:pilus assembly"/>
    <property type="evidence" value="ECO:0007669"/>
    <property type="project" value="InterPro"/>
</dbReference>
<protein>
    <submittedName>
        <fullName evidence="13">Outer membrane usher protein FimD/PapC</fullName>
    </submittedName>
</protein>
<keyword evidence="5" id="KW-0812">Transmembrane</keyword>
<dbReference type="Proteomes" id="UP000094844">
    <property type="component" value="Unassembled WGS sequence"/>
</dbReference>
<feature type="region of interest" description="Disordered" evidence="9">
    <location>
        <begin position="176"/>
        <end position="199"/>
    </location>
</feature>
<name>A0A1C6Z5B6_HAFAL</name>
<evidence type="ECO:0000256" key="10">
    <source>
        <dbReference type="SAM" id="SignalP"/>
    </source>
</evidence>
<evidence type="ECO:0000256" key="8">
    <source>
        <dbReference type="ARBA" id="ARBA00023237"/>
    </source>
</evidence>
<dbReference type="PANTHER" id="PTHR30451:SF8">
    <property type="entry name" value="FIMBRIAL USHER PROTEIN"/>
    <property type="match status" value="1"/>
</dbReference>